<name>A0A251X434_9GAMM</name>
<evidence type="ECO:0000313" key="5">
    <source>
        <dbReference type="Proteomes" id="UP000194798"/>
    </source>
</evidence>
<feature type="region of interest" description="Disordered" evidence="2">
    <location>
        <begin position="155"/>
        <end position="195"/>
    </location>
</feature>
<feature type="coiled-coil region" evidence="1">
    <location>
        <begin position="47"/>
        <end position="91"/>
    </location>
</feature>
<keyword evidence="5" id="KW-1185">Reference proteome</keyword>
<sequence length="195" mass="22626">MAHINLLPWRDTLKREREIRFGIIVGVSLAIAGLIVLGVHTYMQSLINYQEARNRMLEQEIARLEKQIEEIKTLQQKRKRMVQRMEAIQALEASRNRPVHLLSEIVERVPEGVHFILLKQEREQLILEGFAQSDARVASLMRDLDASEWLAQPAPKIIREEERRRSPGDRGGGRESKFFALSVKLESPRKPTEEE</sequence>
<comment type="caution">
    <text evidence="4">The sequence shown here is derived from an EMBL/GenBank/DDBJ whole genome shotgun (WGS) entry which is preliminary data.</text>
</comment>
<dbReference type="PANTHER" id="PTHR40278">
    <property type="entry name" value="DNA UTILIZATION PROTEIN HOFN"/>
    <property type="match status" value="1"/>
</dbReference>
<dbReference type="OrthoDB" id="5296173at2"/>
<gene>
    <name evidence="4" type="ORF">TPSD3_13545</name>
</gene>
<dbReference type="RefSeq" id="WP_086489056.1">
    <property type="nucleotide sequence ID" value="NZ_MSLT01000023.1"/>
</dbReference>
<protein>
    <recommendedName>
        <fullName evidence="6">Pilus assembly protein PilN</fullName>
    </recommendedName>
</protein>
<accession>A0A251X434</accession>
<keyword evidence="1" id="KW-0175">Coiled coil</keyword>
<evidence type="ECO:0000313" key="4">
    <source>
        <dbReference type="EMBL" id="OUD12146.1"/>
    </source>
</evidence>
<reference evidence="4 5" key="1">
    <citation type="submission" date="2016-12" db="EMBL/GenBank/DDBJ databases">
        <title>Thioflexothrix psekupsii D3 genome sequencing and assembly.</title>
        <authorList>
            <person name="Fomenkov A."/>
            <person name="Vincze T."/>
            <person name="Grabovich M."/>
            <person name="Anton B.P."/>
            <person name="Dubinina G."/>
            <person name="Orlova M."/>
            <person name="Belousova E."/>
            <person name="Roberts R.J."/>
        </authorList>
    </citation>
    <scope>NUCLEOTIDE SEQUENCE [LARGE SCALE GENOMIC DNA]</scope>
    <source>
        <strain evidence="4">D3</strain>
    </source>
</reference>
<evidence type="ECO:0000256" key="2">
    <source>
        <dbReference type="SAM" id="MobiDB-lite"/>
    </source>
</evidence>
<feature type="compositionally biased region" description="Basic and acidic residues" evidence="2">
    <location>
        <begin position="186"/>
        <end position="195"/>
    </location>
</feature>
<feature type="transmembrane region" description="Helical" evidence="3">
    <location>
        <begin position="21"/>
        <end position="43"/>
    </location>
</feature>
<dbReference type="InterPro" id="IPR052534">
    <property type="entry name" value="Extracell_DNA_Util/SecSys_Comp"/>
</dbReference>
<dbReference type="AlphaFoldDB" id="A0A251X434"/>
<keyword evidence="3" id="KW-0472">Membrane</keyword>
<keyword evidence="3" id="KW-1133">Transmembrane helix</keyword>
<evidence type="ECO:0008006" key="6">
    <source>
        <dbReference type="Google" id="ProtNLM"/>
    </source>
</evidence>
<dbReference type="InterPro" id="IPR007813">
    <property type="entry name" value="PilN"/>
</dbReference>
<dbReference type="GO" id="GO:0043683">
    <property type="term" value="P:type IV pilus assembly"/>
    <property type="evidence" value="ECO:0007669"/>
    <property type="project" value="TreeGrafter"/>
</dbReference>
<feature type="compositionally biased region" description="Basic and acidic residues" evidence="2">
    <location>
        <begin position="157"/>
        <end position="177"/>
    </location>
</feature>
<dbReference type="PANTHER" id="PTHR40278:SF2">
    <property type="entry name" value="TYPE IV PILUS INNER MEMBRANE COMPONENT PILN"/>
    <property type="match status" value="1"/>
</dbReference>
<organism evidence="4 5">
    <name type="scientific">Thioflexithrix psekupsensis</name>
    <dbReference type="NCBI Taxonomy" id="1570016"/>
    <lineage>
        <taxon>Bacteria</taxon>
        <taxon>Pseudomonadati</taxon>
        <taxon>Pseudomonadota</taxon>
        <taxon>Gammaproteobacteria</taxon>
        <taxon>Thiotrichales</taxon>
        <taxon>Thioflexithrix</taxon>
    </lineage>
</organism>
<evidence type="ECO:0000256" key="1">
    <source>
        <dbReference type="SAM" id="Coils"/>
    </source>
</evidence>
<dbReference type="EMBL" id="MSLT01000023">
    <property type="protein sequence ID" value="OUD12146.1"/>
    <property type="molecule type" value="Genomic_DNA"/>
</dbReference>
<evidence type="ECO:0000256" key="3">
    <source>
        <dbReference type="SAM" id="Phobius"/>
    </source>
</evidence>
<dbReference type="Proteomes" id="UP000194798">
    <property type="component" value="Unassembled WGS sequence"/>
</dbReference>
<dbReference type="Pfam" id="PF05137">
    <property type="entry name" value="PilN"/>
    <property type="match status" value="1"/>
</dbReference>
<keyword evidence="3" id="KW-0812">Transmembrane</keyword>
<dbReference type="GO" id="GO:0043107">
    <property type="term" value="P:type IV pilus-dependent motility"/>
    <property type="evidence" value="ECO:0007669"/>
    <property type="project" value="TreeGrafter"/>
</dbReference>
<proteinExistence type="predicted"/>